<organism evidence="2 3">
    <name type="scientific">Stylonychia lemnae</name>
    <name type="common">Ciliate</name>
    <dbReference type="NCBI Taxonomy" id="5949"/>
    <lineage>
        <taxon>Eukaryota</taxon>
        <taxon>Sar</taxon>
        <taxon>Alveolata</taxon>
        <taxon>Ciliophora</taxon>
        <taxon>Intramacronucleata</taxon>
        <taxon>Spirotrichea</taxon>
        <taxon>Stichotrichia</taxon>
        <taxon>Sporadotrichida</taxon>
        <taxon>Oxytrichidae</taxon>
        <taxon>Stylonychinae</taxon>
        <taxon>Stylonychia</taxon>
    </lineage>
</organism>
<feature type="compositionally biased region" description="Polar residues" evidence="1">
    <location>
        <begin position="253"/>
        <end position="273"/>
    </location>
</feature>
<name>A0A077ZWP2_STYLE</name>
<feature type="compositionally biased region" description="Low complexity" evidence="1">
    <location>
        <begin position="421"/>
        <end position="433"/>
    </location>
</feature>
<feature type="region of interest" description="Disordered" evidence="1">
    <location>
        <begin position="599"/>
        <end position="729"/>
    </location>
</feature>
<feature type="region of interest" description="Disordered" evidence="1">
    <location>
        <begin position="89"/>
        <end position="135"/>
    </location>
</feature>
<feature type="region of interest" description="Disordered" evidence="1">
    <location>
        <begin position="148"/>
        <end position="196"/>
    </location>
</feature>
<feature type="compositionally biased region" description="Basic residues" evidence="1">
    <location>
        <begin position="708"/>
        <end position="725"/>
    </location>
</feature>
<feature type="region of interest" description="Disordered" evidence="1">
    <location>
        <begin position="212"/>
        <end position="273"/>
    </location>
</feature>
<dbReference type="InParanoid" id="A0A077ZWP2"/>
<feature type="compositionally biased region" description="Low complexity" evidence="1">
    <location>
        <begin position="97"/>
        <end position="109"/>
    </location>
</feature>
<feature type="compositionally biased region" description="Polar residues" evidence="1">
    <location>
        <begin position="110"/>
        <end position="131"/>
    </location>
</feature>
<protein>
    <submittedName>
        <fullName evidence="2">Uncharacterized protein</fullName>
    </submittedName>
</protein>
<feature type="region of interest" description="Disordered" evidence="1">
    <location>
        <begin position="396"/>
        <end position="460"/>
    </location>
</feature>
<feature type="region of interest" description="Disordered" evidence="1">
    <location>
        <begin position="548"/>
        <end position="580"/>
    </location>
</feature>
<feature type="compositionally biased region" description="Basic and acidic residues" evidence="1">
    <location>
        <begin position="665"/>
        <end position="678"/>
    </location>
</feature>
<feature type="region of interest" description="Disordered" evidence="1">
    <location>
        <begin position="790"/>
        <end position="861"/>
    </location>
</feature>
<feature type="compositionally biased region" description="Basic and acidic residues" evidence="1">
    <location>
        <begin position="218"/>
        <end position="230"/>
    </location>
</feature>
<feature type="compositionally biased region" description="Basic and acidic residues" evidence="1">
    <location>
        <begin position="799"/>
        <end position="820"/>
    </location>
</feature>
<feature type="compositionally biased region" description="Basic residues" evidence="1">
    <location>
        <begin position="833"/>
        <end position="844"/>
    </location>
</feature>
<feature type="compositionally biased region" description="Polar residues" evidence="1">
    <location>
        <begin position="396"/>
        <end position="406"/>
    </location>
</feature>
<feature type="compositionally biased region" description="Basic residues" evidence="1">
    <location>
        <begin position="239"/>
        <end position="252"/>
    </location>
</feature>
<dbReference type="Proteomes" id="UP000039865">
    <property type="component" value="Unassembled WGS sequence"/>
</dbReference>
<proteinExistence type="predicted"/>
<reference evidence="2 3" key="1">
    <citation type="submission" date="2014-06" db="EMBL/GenBank/DDBJ databases">
        <authorList>
            <person name="Swart Estienne"/>
        </authorList>
    </citation>
    <scope>NUCLEOTIDE SEQUENCE [LARGE SCALE GENOMIC DNA]</scope>
    <source>
        <strain evidence="2 3">130c</strain>
    </source>
</reference>
<dbReference type="AlphaFoldDB" id="A0A077ZWP2"/>
<evidence type="ECO:0000313" key="2">
    <source>
        <dbReference type="EMBL" id="CDW74315.1"/>
    </source>
</evidence>
<keyword evidence="3" id="KW-1185">Reference proteome</keyword>
<feature type="compositionally biased region" description="Polar residues" evidence="1">
    <location>
        <begin position="548"/>
        <end position="573"/>
    </location>
</feature>
<accession>A0A077ZWP2</accession>
<feature type="compositionally biased region" description="Low complexity" evidence="1">
    <location>
        <begin position="172"/>
        <end position="192"/>
    </location>
</feature>
<evidence type="ECO:0000256" key="1">
    <source>
        <dbReference type="SAM" id="MobiDB-lite"/>
    </source>
</evidence>
<feature type="compositionally biased region" description="Low complexity" evidence="1">
    <location>
        <begin position="631"/>
        <end position="644"/>
    </location>
</feature>
<dbReference type="EMBL" id="CCKQ01003209">
    <property type="protein sequence ID" value="CDW74315.1"/>
    <property type="molecule type" value="Genomic_DNA"/>
</dbReference>
<feature type="compositionally biased region" description="Polar residues" evidence="1">
    <location>
        <begin position="845"/>
        <end position="858"/>
    </location>
</feature>
<gene>
    <name evidence="2" type="primary">Contig3965.g4247</name>
    <name evidence="2" type="ORF">STYLEM_3310</name>
</gene>
<sequence length="895" mass="105697">MNASQVLMRWQYQKFNDDYDKYFLIMSKRFRNIYPYSIYVLNNSALRIQHAFFRLLEKKQSQSQNKKHGSQIFSFSQSHIQNFYQQSNEIQSRNSLTQKQQNQQHYKTQVSAQNQQSLNHSQKSLRNNNKHPLNKDLIRISQEKQISSLKKGIGHQQNSKQEQQHVDKSGISQTSKQQQQQFEQQSYGNQSQTNNTSNRMTMMQEYRSQSPNAFLVDNRGRTPNRDERVQTIKNGNQVSKKKKSSSKKRKLAKTQSTFNGNFTMSSSKQYPSNHQNMIQNEKSRNNSQKRQGNLYRTQIAPTMEKGWKKMEFETVNGLINDALNYHLNRKFRERSQHDHDQESEFTIDLDKLQRLKVQQEKRRQNLMVQQQYQEKKQQNFQLSKTLTHTKSQILTSENQLIPNNTHSKCRHQHIDDDKSHSSQSRSRSPPRKQFVIKPTTINHFTGKPLEEQPRDYTPTKSTTLFKKTFAKQQKEREKDQQFLDQYHQAVESIKYHKMAQDVSPNVIRNMVKNHSSQNELGNQILTLIDKDSTNKISKDLLIKTQSMLERSKSPHQNQEYIANSRQQQSQNYYESPEVYNSKPVNINTHVLKNRYNYKYDTTSSPTRKSPHKESEFSFQRTSSEEKSAERYQQYKQQTYHQQDYSPMKTTNPISTIRRTRAQRLKNPENDKNSPDYSKHGGTSAQKRASEIMAGVSPRVKELKNSAYHSKRSSKMNSRSHSKKSSSFRAEKCMHFSHNVEMHIEDEDEIAIATAKQFQNRQLQNIIRDTQIMNNKESLEYLDSYFLMTDSNQGTHRTHGSKDIDEGKRDEELRIQEEIRKLKQKYQSSESNRYRSKSGHKKKSSLNRSGQKQLNQNHITENDILMSKYNQEKAEQLYRNHLANQKTVPKIRTQKH</sequence>
<feature type="compositionally biased region" description="Polar residues" evidence="1">
    <location>
        <begin position="647"/>
        <end position="656"/>
    </location>
</feature>
<evidence type="ECO:0000313" key="3">
    <source>
        <dbReference type="Proteomes" id="UP000039865"/>
    </source>
</evidence>